<gene>
    <name evidence="2" type="ORF">SLINC_7879</name>
</gene>
<keyword evidence="3" id="KW-1185">Reference proteome</keyword>
<protein>
    <recommendedName>
        <fullName evidence="1">Luciferase domain-containing protein</fullName>
    </recommendedName>
</protein>
<accession>A0A1B1MNG6</accession>
<name>A0A1B1MNG6_STRLN</name>
<proteinExistence type="predicted"/>
<dbReference type="RefSeq" id="WP_067443602.1">
    <property type="nucleotide sequence ID" value="NZ_CP016438.1"/>
</dbReference>
<evidence type="ECO:0000259" key="1">
    <source>
        <dbReference type="Pfam" id="PF17648"/>
    </source>
</evidence>
<evidence type="ECO:0000313" key="2">
    <source>
        <dbReference type="EMBL" id="ANS70103.1"/>
    </source>
</evidence>
<dbReference type="EMBL" id="CP016438">
    <property type="protein sequence ID" value="ANS70103.1"/>
    <property type="molecule type" value="Genomic_DNA"/>
</dbReference>
<organism evidence="2 3">
    <name type="scientific">Streptomyces lincolnensis</name>
    <dbReference type="NCBI Taxonomy" id="1915"/>
    <lineage>
        <taxon>Bacteria</taxon>
        <taxon>Bacillati</taxon>
        <taxon>Actinomycetota</taxon>
        <taxon>Actinomycetes</taxon>
        <taxon>Kitasatosporales</taxon>
        <taxon>Streptomycetaceae</taxon>
        <taxon>Streptomyces</taxon>
    </lineage>
</organism>
<dbReference type="KEGG" id="sls:SLINC_7879"/>
<dbReference type="InterPro" id="IPR040841">
    <property type="entry name" value="Luciferase_dom"/>
</dbReference>
<reference evidence="2 3" key="1">
    <citation type="submission" date="2016-07" db="EMBL/GenBank/DDBJ databases">
        <title>Enhancement of antibiotic productionsby engineered nitrateutilization in actinobacteria.</title>
        <authorList>
            <person name="Meng S.C."/>
        </authorList>
    </citation>
    <scope>NUCLEOTIDE SEQUENCE [LARGE SCALE GENOMIC DNA]</scope>
    <source>
        <strain evidence="2 3">NRRL 2936</strain>
    </source>
</reference>
<evidence type="ECO:0000313" key="3">
    <source>
        <dbReference type="Proteomes" id="UP000092598"/>
    </source>
</evidence>
<dbReference type="AlphaFoldDB" id="A0A1B1MNG6"/>
<sequence length="125" mass="13308">MTTAVRALTRLVDWPDLVEARPSCGTGRALRADGAEIAHFHSDRMADVHLSAPAIHRLRGDLKGSTAIRLVPASGWVTVRLECESDIDLLMTLVSVALKAHQGGTAGQPAPAVRCNEHRGAAIAR</sequence>
<dbReference type="OrthoDB" id="4321985at2"/>
<dbReference type="Proteomes" id="UP000092598">
    <property type="component" value="Chromosome"/>
</dbReference>
<feature type="domain" description="Luciferase" evidence="1">
    <location>
        <begin position="34"/>
        <end position="97"/>
    </location>
</feature>
<dbReference type="Pfam" id="PF17648">
    <property type="entry name" value="Luciferase"/>
    <property type="match status" value="1"/>
</dbReference>